<dbReference type="InterPro" id="IPR017896">
    <property type="entry name" value="4Fe4S_Fe-S-bd"/>
</dbReference>
<keyword evidence="6" id="KW-0408">Iron</keyword>
<dbReference type="PANTHER" id="PTHR24960">
    <property type="entry name" value="PHOTOSYSTEM I IRON-SULFUR CENTER-RELATED"/>
    <property type="match status" value="1"/>
</dbReference>
<evidence type="ECO:0000256" key="6">
    <source>
        <dbReference type="ARBA" id="ARBA00023004"/>
    </source>
</evidence>
<dbReference type="RefSeq" id="WP_132281234.1">
    <property type="nucleotide sequence ID" value="NZ_SMGQ01000011.1"/>
</dbReference>
<dbReference type="GO" id="GO:0046872">
    <property type="term" value="F:metal ion binding"/>
    <property type="evidence" value="ECO:0007669"/>
    <property type="project" value="UniProtKB-KW"/>
</dbReference>
<gene>
    <name evidence="9" type="ORF">EDC19_0943</name>
</gene>
<dbReference type="SUPFAM" id="SSF54862">
    <property type="entry name" value="4Fe-4S ferredoxins"/>
    <property type="match status" value="1"/>
</dbReference>
<reference evidence="9 10" key="1">
    <citation type="submission" date="2019-03" db="EMBL/GenBank/DDBJ databases">
        <title>Genomic Encyclopedia of Type Strains, Phase IV (KMG-IV): sequencing the most valuable type-strain genomes for metagenomic binning, comparative biology and taxonomic classification.</title>
        <authorList>
            <person name="Goeker M."/>
        </authorList>
    </citation>
    <scope>NUCLEOTIDE SEQUENCE [LARGE SCALE GENOMIC DNA]</scope>
    <source>
        <strain evidence="9 10">DSM 24176</strain>
    </source>
</reference>
<dbReference type="PANTHER" id="PTHR24960:SF79">
    <property type="entry name" value="PHOTOSYSTEM I IRON-SULFUR CENTER"/>
    <property type="match status" value="1"/>
</dbReference>
<evidence type="ECO:0000259" key="8">
    <source>
        <dbReference type="PROSITE" id="PS51379"/>
    </source>
</evidence>
<evidence type="ECO:0000256" key="3">
    <source>
        <dbReference type="ARBA" id="ARBA00013529"/>
    </source>
</evidence>
<dbReference type="AlphaFoldDB" id="A0A4V2Q1Q0"/>
<protein>
    <recommendedName>
        <fullName evidence="3">Ferredoxin</fullName>
    </recommendedName>
</protein>
<keyword evidence="10" id="KW-1185">Reference proteome</keyword>
<proteinExistence type="predicted"/>
<comment type="function">
    <text evidence="2">Ferredoxins are iron-sulfur proteins that transfer electrons in a wide variety of metabolic reactions.</text>
</comment>
<dbReference type="PROSITE" id="PS51379">
    <property type="entry name" value="4FE4S_FER_2"/>
    <property type="match status" value="2"/>
</dbReference>
<dbReference type="GO" id="GO:0051539">
    <property type="term" value="F:4 iron, 4 sulfur cluster binding"/>
    <property type="evidence" value="ECO:0007669"/>
    <property type="project" value="UniProtKB-KW"/>
</dbReference>
<comment type="cofactor">
    <cofactor evidence="1">
        <name>[4Fe-4S] cluster</name>
        <dbReference type="ChEBI" id="CHEBI:49883"/>
    </cofactor>
</comment>
<dbReference type="InterPro" id="IPR029039">
    <property type="entry name" value="Flavoprotein-like_sf"/>
</dbReference>
<comment type="caution">
    <text evidence="9">The sequence shown here is derived from an EMBL/GenBank/DDBJ whole genome shotgun (WGS) entry which is preliminary data.</text>
</comment>
<dbReference type="InterPro" id="IPR050157">
    <property type="entry name" value="PSI_iron-sulfur_center"/>
</dbReference>
<keyword evidence="7" id="KW-0411">Iron-sulfur</keyword>
<dbReference type="OrthoDB" id="9813995at2"/>
<evidence type="ECO:0000256" key="7">
    <source>
        <dbReference type="ARBA" id="ARBA00023014"/>
    </source>
</evidence>
<dbReference type="NCBIfam" id="NF038196">
    <property type="entry name" value="ferrodoxin_EFR1"/>
    <property type="match status" value="1"/>
</dbReference>
<organism evidence="9 10">
    <name type="scientific">Natranaerovirga hydrolytica</name>
    <dbReference type="NCBI Taxonomy" id="680378"/>
    <lineage>
        <taxon>Bacteria</taxon>
        <taxon>Bacillati</taxon>
        <taxon>Bacillota</taxon>
        <taxon>Clostridia</taxon>
        <taxon>Lachnospirales</taxon>
        <taxon>Natranaerovirgaceae</taxon>
        <taxon>Natranaerovirga</taxon>
    </lineage>
</organism>
<evidence type="ECO:0000313" key="10">
    <source>
        <dbReference type="Proteomes" id="UP000294545"/>
    </source>
</evidence>
<dbReference type="EMBL" id="SMGQ01000011">
    <property type="protein sequence ID" value="TCK98521.1"/>
    <property type="molecule type" value="Genomic_DNA"/>
</dbReference>
<dbReference type="Proteomes" id="UP000294545">
    <property type="component" value="Unassembled WGS sequence"/>
</dbReference>
<name>A0A4V2Q1Q0_9FIRM</name>
<keyword evidence="5" id="KW-0479">Metal-binding</keyword>
<evidence type="ECO:0000256" key="4">
    <source>
        <dbReference type="ARBA" id="ARBA00022485"/>
    </source>
</evidence>
<feature type="domain" description="4Fe-4S ferredoxin-type" evidence="8">
    <location>
        <begin position="225"/>
        <end position="252"/>
    </location>
</feature>
<keyword evidence="4" id="KW-0004">4Fe-4S</keyword>
<accession>A0A4V2Q1Q0</accession>
<feature type="domain" description="4Fe-4S ferredoxin-type" evidence="8">
    <location>
        <begin position="195"/>
        <end position="224"/>
    </location>
</feature>
<evidence type="ECO:0000313" key="9">
    <source>
        <dbReference type="EMBL" id="TCK98521.1"/>
    </source>
</evidence>
<dbReference type="InterPro" id="IPR047964">
    <property type="entry name" value="EFR1-like"/>
</dbReference>
<dbReference type="Gene3D" id="3.40.50.360">
    <property type="match status" value="1"/>
</dbReference>
<evidence type="ECO:0000256" key="5">
    <source>
        <dbReference type="ARBA" id="ARBA00022723"/>
    </source>
</evidence>
<dbReference type="SUPFAM" id="SSF52218">
    <property type="entry name" value="Flavoproteins"/>
    <property type="match status" value="1"/>
</dbReference>
<dbReference type="PROSITE" id="PS00198">
    <property type="entry name" value="4FE4S_FER_1"/>
    <property type="match status" value="2"/>
</dbReference>
<evidence type="ECO:0000256" key="1">
    <source>
        <dbReference type="ARBA" id="ARBA00001966"/>
    </source>
</evidence>
<sequence>MKKAIIYYFSGTGNTWWLSKELKKQLNLNNWEVDYFSIECIQTIDILTQIKDVHHIIFGFPVYGSTAPRPMLNFIHNFPKANHSQSISVFATQALASGDTAYFVGKQLIQKGYCLNQTMHFRMMNNLHLPKFRFYPPKNDDRVISLHHKNLPKIKKLALYITQNEKVLHGKYSLGIIIGAFQRSHIDKLIHTAGKRFTVDTSRCINCDQCIKICPTKNIVGSNNTYDFKKNCVFCLRCYSQCPTHAILIGEHSKDVEKFPRYKGPQDGFDVNFLIKK</sequence>
<dbReference type="Gene3D" id="3.30.70.20">
    <property type="match status" value="1"/>
</dbReference>
<dbReference type="InterPro" id="IPR017900">
    <property type="entry name" value="4Fe4S_Fe_S_CS"/>
</dbReference>
<dbReference type="Pfam" id="PF13187">
    <property type="entry name" value="Fer4_9"/>
    <property type="match status" value="1"/>
</dbReference>
<evidence type="ECO:0000256" key="2">
    <source>
        <dbReference type="ARBA" id="ARBA00003532"/>
    </source>
</evidence>